<reference evidence="1 2" key="1">
    <citation type="submission" date="2024-11" db="EMBL/GenBank/DDBJ databases">
        <title>A near-complete genome assembly of Cinchona calisaya.</title>
        <authorList>
            <person name="Lian D.C."/>
            <person name="Zhao X.W."/>
            <person name="Wei L."/>
        </authorList>
    </citation>
    <scope>NUCLEOTIDE SEQUENCE [LARGE SCALE GENOMIC DNA]</scope>
    <source>
        <tissue evidence="1">Nenye</tissue>
    </source>
</reference>
<organism evidence="1 2">
    <name type="scientific">Cinchona calisaya</name>
    <dbReference type="NCBI Taxonomy" id="153742"/>
    <lineage>
        <taxon>Eukaryota</taxon>
        <taxon>Viridiplantae</taxon>
        <taxon>Streptophyta</taxon>
        <taxon>Embryophyta</taxon>
        <taxon>Tracheophyta</taxon>
        <taxon>Spermatophyta</taxon>
        <taxon>Magnoliopsida</taxon>
        <taxon>eudicotyledons</taxon>
        <taxon>Gunneridae</taxon>
        <taxon>Pentapetalae</taxon>
        <taxon>asterids</taxon>
        <taxon>lamiids</taxon>
        <taxon>Gentianales</taxon>
        <taxon>Rubiaceae</taxon>
        <taxon>Cinchonoideae</taxon>
        <taxon>Cinchoneae</taxon>
        <taxon>Cinchona</taxon>
    </lineage>
</organism>
<proteinExistence type="predicted"/>
<comment type="caution">
    <text evidence="1">The sequence shown here is derived from an EMBL/GenBank/DDBJ whole genome shotgun (WGS) entry which is preliminary data.</text>
</comment>
<dbReference type="EMBL" id="JBJUIK010000012">
    <property type="protein sequence ID" value="KAL3510369.1"/>
    <property type="molecule type" value="Genomic_DNA"/>
</dbReference>
<sequence>MPQHFMMRKSQVKAHPVLITLEIDPRKEIKETMHETWIWLSSTQKHSFKFDDHEQPVDLVDDIFEEMEVSVTRPSKFDVFNNVVHTCSNAILTKNLEDGENDATNSQARTEMENTIVTWRTPPIQTTSLEKQPLKTFKPPTWPLPPTVSKFHSEEVISNCQREYLSMLWRNLKQKISKTSLEHMSFVNKHATRFL</sequence>
<accession>A0ABD2YVW3</accession>
<gene>
    <name evidence="1" type="ORF">ACH5RR_029770</name>
</gene>
<dbReference type="AlphaFoldDB" id="A0ABD2YVW3"/>
<protein>
    <submittedName>
        <fullName evidence="1">Uncharacterized protein</fullName>
    </submittedName>
</protein>
<evidence type="ECO:0000313" key="1">
    <source>
        <dbReference type="EMBL" id="KAL3510369.1"/>
    </source>
</evidence>
<name>A0ABD2YVW3_9GENT</name>
<keyword evidence="2" id="KW-1185">Reference proteome</keyword>
<evidence type="ECO:0000313" key="2">
    <source>
        <dbReference type="Proteomes" id="UP001630127"/>
    </source>
</evidence>
<dbReference type="Proteomes" id="UP001630127">
    <property type="component" value="Unassembled WGS sequence"/>
</dbReference>